<dbReference type="InterPro" id="IPR002734">
    <property type="entry name" value="RibDG_C"/>
</dbReference>
<comment type="function">
    <text evidence="1 12">Converts 2,5-diamino-6-(ribosylamino)-4(3h)-pyrimidinone 5'-phosphate into 5-amino-6-(ribosylamino)-2,4(1h,3h)-pyrimidinedione 5'-phosphate.</text>
</comment>
<comment type="cofactor">
    <cofactor evidence="12 15">
        <name>Zn(2+)</name>
        <dbReference type="ChEBI" id="CHEBI:29105"/>
    </cofactor>
    <text evidence="12 15">Binds 1 zinc ion.</text>
</comment>
<dbReference type="eggNOG" id="COG0117">
    <property type="taxonomic scope" value="Bacteria"/>
</dbReference>
<evidence type="ECO:0000313" key="17">
    <source>
        <dbReference type="EMBL" id="AEU35545.1"/>
    </source>
</evidence>
<dbReference type="PIRSF" id="PIRSF006769">
    <property type="entry name" value="RibD"/>
    <property type="match status" value="1"/>
</dbReference>
<feature type="binding site" evidence="15">
    <location>
        <position position="54"/>
    </location>
    <ligand>
        <name>Zn(2+)</name>
        <dbReference type="ChEBI" id="CHEBI:29105"/>
        <note>catalytic</note>
    </ligand>
</feature>
<dbReference type="GO" id="GO:0008703">
    <property type="term" value="F:5-amino-6-(5-phosphoribosylamino)uracil reductase activity"/>
    <property type="evidence" value="ECO:0007669"/>
    <property type="project" value="UniProtKB-EC"/>
</dbReference>
<dbReference type="PANTHER" id="PTHR38011">
    <property type="entry name" value="DIHYDROFOLATE REDUCTASE FAMILY PROTEIN (AFU_ORTHOLOGUE AFUA_8G06820)"/>
    <property type="match status" value="1"/>
</dbReference>
<comment type="similarity">
    <text evidence="5 12">In the C-terminal section; belongs to the HTP reductase family.</text>
</comment>
<gene>
    <name evidence="17" type="ordered locus">AciX8_1201</name>
</gene>
<evidence type="ECO:0000256" key="15">
    <source>
        <dbReference type="PIRSR" id="PIRSR006769-3"/>
    </source>
</evidence>
<dbReference type="SUPFAM" id="SSF53927">
    <property type="entry name" value="Cytidine deaminase-like"/>
    <property type="match status" value="1"/>
</dbReference>
<evidence type="ECO:0000256" key="13">
    <source>
        <dbReference type="PIRSR" id="PIRSR006769-1"/>
    </source>
</evidence>
<keyword evidence="18" id="KW-1185">Reference proteome</keyword>
<keyword evidence="7 12" id="KW-0479">Metal-binding</keyword>
<dbReference type="GO" id="GO:0009231">
    <property type="term" value="P:riboflavin biosynthetic process"/>
    <property type="evidence" value="ECO:0007669"/>
    <property type="project" value="UniProtKB-UniPathway"/>
</dbReference>
<dbReference type="Pfam" id="PF00383">
    <property type="entry name" value="dCMP_cyt_deam_1"/>
    <property type="match status" value="1"/>
</dbReference>
<feature type="binding site" evidence="14">
    <location>
        <position position="239"/>
    </location>
    <ligand>
        <name>NADP(+)</name>
        <dbReference type="ChEBI" id="CHEBI:58349"/>
    </ligand>
</feature>
<feature type="binding site" evidence="14">
    <location>
        <begin position="312"/>
        <end position="318"/>
    </location>
    <ligand>
        <name>NADP(+)</name>
        <dbReference type="ChEBI" id="CHEBI:58349"/>
    </ligand>
</feature>
<organism evidence="17 18">
    <name type="scientific">Granulicella mallensis (strain ATCC BAA-1857 / DSM 23137 / MP5ACTX8)</name>
    <dbReference type="NCBI Taxonomy" id="682795"/>
    <lineage>
        <taxon>Bacteria</taxon>
        <taxon>Pseudomonadati</taxon>
        <taxon>Acidobacteriota</taxon>
        <taxon>Terriglobia</taxon>
        <taxon>Terriglobales</taxon>
        <taxon>Acidobacteriaceae</taxon>
        <taxon>Granulicella</taxon>
    </lineage>
</organism>
<evidence type="ECO:0000256" key="9">
    <source>
        <dbReference type="ARBA" id="ARBA00022857"/>
    </source>
</evidence>
<protein>
    <recommendedName>
        <fullName evidence="12">Riboflavin biosynthesis protein RibD</fullName>
    </recommendedName>
    <domain>
        <recommendedName>
            <fullName evidence="12">Diaminohydroxyphosphoribosylaminopyrimidine deaminase</fullName>
            <shortName evidence="12">DRAP deaminase</shortName>
            <ecNumber evidence="12">3.5.4.26</ecNumber>
        </recommendedName>
        <alternativeName>
            <fullName evidence="12">Riboflavin-specific deaminase</fullName>
        </alternativeName>
    </domain>
    <domain>
        <recommendedName>
            <fullName evidence="12">5-amino-6-(5-phosphoribosylamino)uracil reductase</fullName>
            <ecNumber evidence="12">1.1.1.193</ecNumber>
        </recommendedName>
        <alternativeName>
            <fullName evidence="12">HTP reductase</fullName>
        </alternativeName>
    </domain>
</protein>
<keyword evidence="12 17" id="KW-0378">Hydrolase</keyword>
<keyword evidence="10 12" id="KW-0560">Oxidoreductase</keyword>
<comment type="pathway">
    <text evidence="2 12">Cofactor biosynthesis; riboflavin biosynthesis; 5-amino-6-(D-ribitylamino)uracil from GTP: step 2/4.</text>
</comment>
<sequence length="387" mass="41053">MSLLPHDERHLQRALDLAQEAVGLASPNPTVGCVLVRDGVVLGEGAHHYDERDHAEIAALKQAASLGHTPQGATAYVTLEPCSHQGRTGPCADALIAAGIARCVVATVDPNPLVSGGGLAKLQAAGIEVVVADPASALAQRTRRLNDAFAHWIQHRRPFVTLKAAVSVDGKLAPAPSVRTANQPHWLTGEAARADVHRLRHEVDAILTGIGTVLADDPSLTDRSGLPRRRSLLRVVLDSDLRTPLNSQLVRSAGSDLLLLCSRTAPADREAALSDCGVEVLRLSGSGGHLNLRAALDTLAQRNIISVLIEGGSSLNGSLLHEGLVDKLTLYYAECELGLDAIPFAEGIASPYVVQEQLQRMKRTSLPHGTAEDVRITGYLHDPWAGI</sequence>
<dbReference type="InterPro" id="IPR050765">
    <property type="entry name" value="Riboflavin_Biosynth_HTPR"/>
</dbReference>
<feature type="binding site" evidence="14">
    <location>
        <position position="216"/>
    </location>
    <ligand>
        <name>NADP(+)</name>
        <dbReference type="ChEBI" id="CHEBI:58349"/>
    </ligand>
</feature>
<dbReference type="OrthoDB" id="9800865at2"/>
<evidence type="ECO:0000256" key="5">
    <source>
        <dbReference type="ARBA" id="ARBA00007417"/>
    </source>
</evidence>
<evidence type="ECO:0000256" key="1">
    <source>
        <dbReference type="ARBA" id="ARBA00002151"/>
    </source>
</evidence>
<reference evidence="17 18" key="1">
    <citation type="submission" date="2011-11" db="EMBL/GenBank/DDBJ databases">
        <title>Complete sequence of Granulicella mallensis MP5ACTX8.</title>
        <authorList>
            <consortium name="US DOE Joint Genome Institute"/>
            <person name="Lucas S."/>
            <person name="Copeland A."/>
            <person name="Lapidus A."/>
            <person name="Cheng J.-F."/>
            <person name="Goodwin L."/>
            <person name="Pitluck S."/>
            <person name="Peters L."/>
            <person name="Lu M."/>
            <person name="Detter J.C."/>
            <person name="Han C."/>
            <person name="Tapia R."/>
            <person name="Land M."/>
            <person name="Hauser L."/>
            <person name="Kyrpides N."/>
            <person name="Ivanova N."/>
            <person name="Mikhailova N."/>
            <person name="Pagani I."/>
            <person name="Rawat S."/>
            <person name="Mannisto M."/>
            <person name="Haggblom M."/>
            <person name="Woyke T."/>
        </authorList>
    </citation>
    <scope>NUCLEOTIDE SEQUENCE [LARGE SCALE GENOMIC DNA]</scope>
    <source>
        <strain evidence="18">ATCC BAA-1857 / DSM 23137 / MP5ACTX8</strain>
    </source>
</reference>
<keyword evidence="6 12" id="KW-0686">Riboflavin biosynthesis</keyword>
<keyword evidence="8 12" id="KW-0862">Zinc</keyword>
<dbReference type="GO" id="GO:0008835">
    <property type="term" value="F:diaminohydroxyphosphoribosylaminopyrimidine deaminase activity"/>
    <property type="evidence" value="ECO:0007669"/>
    <property type="project" value="UniProtKB-EC"/>
</dbReference>
<comment type="pathway">
    <text evidence="3 12">Cofactor biosynthesis; riboflavin biosynthesis; 5-amino-6-(D-ribitylamino)uracil from GTP: step 3/4.</text>
</comment>
<dbReference type="InterPro" id="IPR016193">
    <property type="entry name" value="Cytidine_deaminase-like"/>
</dbReference>
<evidence type="ECO:0000313" key="18">
    <source>
        <dbReference type="Proteomes" id="UP000007113"/>
    </source>
</evidence>
<dbReference type="PANTHER" id="PTHR38011:SF7">
    <property type="entry name" value="2,5-DIAMINO-6-RIBOSYLAMINO-4(3H)-PYRIMIDINONE 5'-PHOSPHATE REDUCTASE"/>
    <property type="match status" value="1"/>
</dbReference>
<keyword evidence="11" id="KW-0511">Multifunctional enzyme</keyword>
<feature type="binding site" evidence="15">
    <location>
        <position position="91"/>
    </location>
    <ligand>
        <name>Zn(2+)</name>
        <dbReference type="ChEBI" id="CHEBI:29105"/>
        <note>catalytic</note>
    </ligand>
</feature>
<dbReference type="Gene3D" id="3.40.140.10">
    <property type="entry name" value="Cytidine Deaminase, domain 2"/>
    <property type="match status" value="1"/>
</dbReference>
<evidence type="ECO:0000256" key="2">
    <source>
        <dbReference type="ARBA" id="ARBA00004882"/>
    </source>
</evidence>
<dbReference type="InterPro" id="IPR016192">
    <property type="entry name" value="APOBEC/CMP_deaminase_Zn-bd"/>
</dbReference>
<dbReference type="Proteomes" id="UP000007113">
    <property type="component" value="Chromosome"/>
</dbReference>
<feature type="binding site" evidence="14">
    <location>
        <position position="212"/>
    </location>
    <ligand>
        <name>NADP(+)</name>
        <dbReference type="ChEBI" id="CHEBI:58349"/>
    </ligand>
</feature>
<dbReference type="KEGG" id="gma:AciX8_1201"/>
<dbReference type="SUPFAM" id="SSF53597">
    <property type="entry name" value="Dihydrofolate reductase-like"/>
    <property type="match status" value="1"/>
</dbReference>
<dbReference type="NCBIfam" id="TIGR00326">
    <property type="entry name" value="eubact_ribD"/>
    <property type="match status" value="1"/>
</dbReference>
<proteinExistence type="inferred from homology"/>
<feature type="active site" description="Proton donor" evidence="13">
    <location>
        <position position="56"/>
    </location>
</feature>
<dbReference type="AlphaFoldDB" id="G8NX17"/>
<dbReference type="eggNOG" id="COG1985">
    <property type="taxonomic scope" value="Bacteria"/>
</dbReference>
<evidence type="ECO:0000256" key="12">
    <source>
        <dbReference type="PIRNR" id="PIRNR006769"/>
    </source>
</evidence>
<evidence type="ECO:0000256" key="8">
    <source>
        <dbReference type="ARBA" id="ARBA00022833"/>
    </source>
</evidence>
<dbReference type="STRING" id="682795.AciX8_1201"/>
<evidence type="ECO:0000256" key="7">
    <source>
        <dbReference type="ARBA" id="ARBA00022723"/>
    </source>
</evidence>
<feature type="binding site" evidence="14">
    <location>
        <position position="223"/>
    </location>
    <ligand>
        <name>substrate</name>
    </ligand>
</feature>
<dbReference type="GO" id="GO:0008270">
    <property type="term" value="F:zinc ion binding"/>
    <property type="evidence" value="ECO:0007669"/>
    <property type="project" value="InterPro"/>
</dbReference>
<dbReference type="InterPro" id="IPR002125">
    <property type="entry name" value="CMP_dCMP_dom"/>
</dbReference>
<dbReference type="Pfam" id="PF01872">
    <property type="entry name" value="RibD_C"/>
    <property type="match status" value="1"/>
</dbReference>
<dbReference type="CDD" id="cd01284">
    <property type="entry name" value="Riboflavin_deaminase-reductase"/>
    <property type="match status" value="1"/>
</dbReference>
<name>G8NX17_GRAMM</name>
<dbReference type="PROSITE" id="PS00903">
    <property type="entry name" value="CYT_DCMP_DEAMINASES_1"/>
    <property type="match status" value="1"/>
</dbReference>
<evidence type="ECO:0000256" key="3">
    <source>
        <dbReference type="ARBA" id="ARBA00004910"/>
    </source>
</evidence>
<feature type="binding site" evidence="14">
    <location>
        <position position="186"/>
    </location>
    <ligand>
        <name>NADP(+)</name>
        <dbReference type="ChEBI" id="CHEBI:58349"/>
    </ligand>
</feature>
<feature type="binding site" evidence="14">
    <location>
        <position position="220"/>
    </location>
    <ligand>
        <name>substrate</name>
    </ligand>
</feature>
<dbReference type="UniPathway" id="UPA00275">
    <property type="reaction ID" value="UER00401"/>
</dbReference>
<feature type="binding site" evidence="14">
    <location>
        <position position="310"/>
    </location>
    <ligand>
        <name>substrate</name>
    </ligand>
</feature>
<feature type="domain" description="CMP/dCMP-type deaminase" evidence="16">
    <location>
        <begin position="5"/>
        <end position="130"/>
    </location>
</feature>
<evidence type="ECO:0000259" key="16">
    <source>
        <dbReference type="PROSITE" id="PS51747"/>
    </source>
</evidence>
<evidence type="ECO:0000256" key="11">
    <source>
        <dbReference type="ARBA" id="ARBA00023268"/>
    </source>
</evidence>
<comment type="similarity">
    <text evidence="4 12">In the N-terminal section; belongs to the cytidine and deoxycytidylate deaminase family.</text>
</comment>
<dbReference type="EC" id="1.1.1.193" evidence="12"/>
<feature type="binding site" evidence="14">
    <location>
        <position position="200"/>
    </location>
    <ligand>
        <name>substrate</name>
    </ligand>
</feature>
<accession>G8NX17</accession>
<dbReference type="RefSeq" id="WP_014264425.1">
    <property type="nucleotide sequence ID" value="NC_016631.1"/>
</dbReference>
<comment type="catalytic activity">
    <reaction evidence="12">
        <text>5-amino-6-(5-phospho-D-ribitylamino)uracil + NADP(+) = 5-amino-6-(5-phospho-D-ribosylamino)uracil + NADPH + H(+)</text>
        <dbReference type="Rhea" id="RHEA:17845"/>
        <dbReference type="ChEBI" id="CHEBI:15378"/>
        <dbReference type="ChEBI" id="CHEBI:57783"/>
        <dbReference type="ChEBI" id="CHEBI:58349"/>
        <dbReference type="ChEBI" id="CHEBI:58421"/>
        <dbReference type="ChEBI" id="CHEBI:58453"/>
        <dbReference type="EC" id="1.1.1.193"/>
    </reaction>
</comment>
<feature type="binding site" evidence="15">
    <location>
        <position position="82"/>
    </location>
    <ligand>
        <name>Zn(2+)</name>
        <dbReference type="ChEBI" id="CHEBI:29105"/>
        <note>catalytic</note>
    </ligand>
</feature>
<evidence type="ECO:0000256" key="4">
    <source>
        <dbReference type="ARBA" id="ARBA00005259"/>
    </source>
</evidence>
<dbReference type="Gene3D" id="3.40.430.10">
    <property type="entry name" value="Dihydrofolate Reductase, subunit A"/>
    <property type="match status" value="1"/>
</dbReference>
<comment type="catalytic activity">
    <reaction evidence="12">
        <text>2,5-diamino-6-hydroxy-4-(5-phosphoribosylamino)-pyrimidine + H2O + H(+) = 5-amino-6-(5-phospho-D-ribosylamino)uracil + NH4(+)</text>
        <dbReference type="Rhea" id="RHEA:21868"/>
        <dbReference type="ChEBI" id="CHEBI:15377"/>
        <dbReference type="ChEBI" id="CHEBI:15378"/>
        <dbReference type="ChEBI" id="CHEBI:28938"/>
        <dbReference type="ChEBI" id="CHEBI:58453"/>
        <dbReference type="ChEBI" id="CHEBI:58614"/>
        <dbReference type="EC" id="3.5.4.26"/>
    </reaction>
</comment>
<feature type="binding site" evidence="14">
    <location>
        <position position="165"/>
    </location>
    <ligand>
        <name>NADP(+)</name>
        <dbReference type="ChEBI" id="CHEBI:58349"/>
    </ligand>
</feature>
<dbReference type="PROSITE" id="PS51747">
    <property type="entry name" value="CYT_DCMP_DEAMINASES_2"/>
    <property type="match status" value="1"/>
</dbReference>
<evidence type="ECO:0000256" key="14">
    <source>
        <dbReference type="PIRSR" id="PIRSR006769-2"/>
    </source>
</evidence>
<dbReference type="InterPro" id="IPR004794">
    <property type="entry name" value="Eubact_RibD"/>
</dbReference>
<dbReference type="InterPro" id="IPR024072">
    <property type="entry name" value="DHFR-like_dom_sf"/>
</dbReference>
<evidence type="ECO:0000256" key="10">
    <source>
        <dbReference type="ARBA" id="ARBA00023002"/>
    </source>
</evidence>
<dbReference type="EC" id="3.5.4.26" evidence="12"/>
<dbReference type="HOGENOM" id="CLU_036590_1_2_0"/>
<dbReference type="EMBL" id="CP003130">
    <property type="protein sequence ID" value="AEU35545.1"/>
    <property type="molecule type" value="Genomic_DNA"/>
</dbReference>
<keyword evidence="9 12" id="KW-0521">NADP</keyword>
<evidence type="ECO:0000256" key="6">
    <source>
        <dbReference type="ARBA" id="ARBA00022619"/>
    </source>
</evidence>